<dbReference type="SUPFAM" id="SSF51658">
    <property type="entry name" value="Xylose isomerase-like"/>
    <property type="match status" value="1"/>
</dbReference>
<reference evidence="1 2" key="1">
    <citation type="journal article" date="2016" name="Nat. Commun.">
        <title>Thousands of microbial genomes shed light on interconnected biogeochemical processes in an aquifer system.</title>
        <authorList>
            <person name="Anantharaman K."/>
            <person name="Brown C.T."/>
            <person name="Hug L.A."/>
            <person name="Sharon I."/>
            <person name="Castelle C.J."/>
            <person name="Probst A.J."/>
            <person name="Thomas B.C."/>
            <person name="Singh A."/>
            <person name="Wilkins M.J."/>
            <person name="Karaoz U."/>
            <person name="Brodie E.L."/>
            <person name="Williams K.H."/>
            <person name="Hubbard S.S."/>
            <person name="Banfield J.F."/>
        </authorList>
    </citation>
    <scope>NUCLEOTIDE SEQUENCE [LARGE SCALE GENOMIC DNA]</scope>
</reference>
<evidence type="ECO:0000313" key="1">
    <source>
        <dbReference type="EMBL" id="OGZ75264.1"/>
    </source>
</evidence>
<sequence length="258" mass="30165">MLIKKNKIKYGLKIWSSNKDLFKLSAELFRVGKIDFIELYIIPDSLPDTSILKDFKKIPTAIHATHMEHGFDVFLLDDKKIEFFKNQIIKTADFLDSKFIITHADVGDSNEDFKKNIEKISDSRMLIENLPKVNLEGKTCYASTYEQLKFIKDCGFKFCFDFSHAIKSAISQKINYKEFVEKLIKELNPNYFHICNGKLDNDRDEHIDLFDGDFDIKWMKNTLLKLAEKKDVYLVFETPKGKNGLENDIKNINYFNSL</sequence>
<proteinExistence type="predicted"/>
<evidence type="ECO:0000313" key="2">
    <source>
        <dbReference type="Proteomes" id="UP000178632"/>
    </source>
</evidence>
<accession>A0A1G2IK93</accession>
<dbReference type="AlphaFoldDB" id="A0A1G2IK93"/>
<dbReference type="InterPro" id="IPR036237">
    <property type="entry name" value="Xyl_isomerase-like_sf"/>
</dbReference>
<dbReference type="Proteomes" id="UP000178632">
    <property type="component" value="Unassembled WGS sequence"/>
</dbReference>
<dbReference type="EMBL" id="MHPE01000053">
    <property type="protein sequence ID" value="OGZ75264.1"/>
    <property type="molecule type" value="Genomic_DNA"/>
</dbReference>
<comment type="caution">
    <text evidence="1">The sequence shown here is derived from an EMBL/GenBank/DDBJ whole genome shotgun (WGS) entry which is preliminary data.</text>
</comment>
<organism evidence="1 2">
    <name type="scientific">Candidatus Staskawiczbacteria bacterium RIFCSPLOWO2_12_FULL_37_15</name>
    <dbReference type="NCBI Taxonomy" id="1802218"/>
    <lineage>
        <taxon>Bacteria</taxon>
        <taxon>Candidatus Staskawicziibacteriota</taxon>
    </lineage>
</organism>
<dbReference type="Gene3D" id="3.20.20.150">
    <property type="entry name" value="Divalent-metal-dependent TIM barrel enzymes"/>
    <property type="match status" value="1"/>
</dbReference>
<name>A0A1G2IK93_9BACT</name>
<gene>
    <name evidence="1" type="ORF">A3G45_03295</name>
</gene>
<protein>
    <submittedName>
        <fullName evidence="1">Uncharacterized protein</fullName>
    </submittedName>
</protein>